<feature type="transmembrane region" description="Helical" evidence="5">
    <location>
        <begin position="254"/>
        <end position="277"/>
    </location>
</feature>
<feature type="transmembrane region" description="Helical" evidence="5">
    <location>
        <begin position="115"/>
        <end position="137"/>
    </location>
</feature>
<dbReference type="GO" id="GO:0016020">
    <property type="term" value="C:membrane"/>
    <property type="evidence" value="ECO:0007669"/>
    <property type="project" value="UniProtKB-SubCell"/>
</dbReference>
<dbReference type="Gene3D" id="1.20.1740.10">
    <property type="entry name" value="Amino acid/polyamine transporter I"/>
    <property type="match status" value="1"/>
</dbReference>
<dbReference type="PANTHER" id="PTHR47704:SF1">
    <property type="entry name" value="POTASSIUM TRANSPORTER KIMA"/>
    <property type="match status" value="1"/>
</dbReference>
<dbReference type="AlphaFoldDB" id="A7NGU4"/>
<sequence length="614" mass="66142">MMTELKRLVVGRPLANDQLVHERLPKRLALAVFSSDALSSTAYATEAILIVLSAAGAAALGLATPIALGIAVLLMTVAFSYSQTIKAYPQGGGTYIVARENLGTIPSLTAASALLIDYILTVAVSMSAGVAAITSAWPVLDPYRVELAVGLIGLVSLANLRGMKESGAMFAIPTYTFIASMFLLIGAGLVNVVTGNVTPAPPPQTPHLPAEAGALSLFLILRAFAAGCTALTGIEAIADGVPAFRKPESHNAAITLAIMAVLLVTMFLGITVLANAYHIIPDGSHEPETANSQLARAIFGAGSPFYFLLQIATMAILVLASNTAFADFPRLAYFLARDRYFPRQFTQRGDRLVFSNGIVALGLIASILVVAFHAREQALLPLYAVGVFISFTISQVGMVQHWRRAQTPGWRRSALINGFGATMTGVVMVVLAVTKFREGAWAVLLLIPMVVMALLSIHNHYVAVAEQLSLEGAPRPAPVRRHTALVLVSGVHRGVIPALQYALSIAPDNVTAVYVDLDAENTEKIRRKWEEWGCGIPLVILPSPYRSLMQPLLQYIDEVEARYDDDVLTIILPEFVPSKWWQYMLHNQTGLQLKAALFFSRGKVVTSVPYHLEH</sequence>
<evidence type="ECO:0000313" key="6">
    <source>
        <dbReference type="EMBL" id="ABU56691.1"/>
    </source>
</evidence>
<evidence type="ECO:0000256" key="1">
    <source>
        <dbReference type="ARBA" id="ARBA00004141"/>
    </source>
</evidence>
<evidence type="ECO:0000256" key="5">
    <source>
        <dbReference type="SAM" id="Phobius"/>
    </source>
</evidence>
<dbReference type="PANTHER" id="PTHR47704">
    <property type="entry name" value="POTASSIUM TRANSPORTER KIMA"/>
    <property type="match status" value="1"/>
</dbReference>
<dbReference type="GO" id="GO:0022857">
    <property type="term" value="F:transmembrane transporter activity"/>
    <property type="evidence" value="ECO:0007669"/>
    <property type="project" value="InterPro"/>
</dbReference>
<keyword evidence="4 5" id="KW-0472">Membrane</keyword>
<name>A7NGU4_ROSCS</name>
<gene>
    <name evidence="6" type="ordered locus">Rcas_0561</name>
</gene>
<feature type="transmembrane region" description="Helical" evidence="5">
    <location>
        <begin position="439"/>
        <end position="457"/>
    </location>
</feature>
<dbReference type="RefSeq" id="WP_012119122.1">
    <property type="nucleotide sequence ID" value="NC_009767.1"/>
</dbReference>
<dbReference type="OrthoDB" id="9759676at2"/>
<keyword evidence="3 5" id="KW-1133">Transmembrane helix</keyword>
<protein>
    <submittedName>
        <fullName evidence="6">Amino acid permease-associated region</fullName>
    </submittedName>
</protein>
<feature type="transmembrane region" description="Helical" evidence="5">
    <location>
        <begin position="414"/>
        <end position="433"/>
    </location>
</feature>
<evidence type="ECO:0000256" key="4">
    <source>
        <dbReference type="ARBA" id="ARBA00023136"/>
    </source>
</evidence>
<feature type="transmembrane region" description="Helical" evidence="5">
    <location>
        <begin position="58"/>
        <end position="81"/>
    </location>
</feature>
<dbReference type="HOGENOM" id="CLU_017999_1_1_0"/>
<dbReference type="Pfam" id="PF13520">
    <property type="entry name" value="AA_permease_2"/>
    <property type="match status" value="1"/>
</dbReference>
<reference evidence="6 7" key="1">
    <citation type="submission" date="2007-08" db="EMBL/GenBank/DDBJ databases">
        <title>Complete sequence of Roseiflexus castenholzii DSM 13941.</title>
        <authorList>
            <consortium name="US DOE Joint Genome Institute"/>
            <person name="Copeland A."/>
            <person name="Lucas S."/>
            <person name="Lapidus A."/>
            <person name="Barry K."/>
            <person name="Glavina del Rio T."/>
            <person name="Dalin E."/>
            <person name="Tice H."/>
            <person name="Pitluck S."/>
            <person name="Thompson L.S."/>
            <person name="Brettin T."/>
            <person name="Bruce D."/>
            <person name="Detter J.C."/>
            <person name="Han C."/>
            <person name="Tapia R."/>
            <person name="Schmutz J."/>
            <person name="Larimer F."/>
            <person name="Land M."/>
            <person name="Hauser L."/>
            <person name="Kyrpides N."/>
            <person name="Mikhailova N."/>
            <person name="Bryant D.A."/>
            <person name="Hanada S."/>
            <person name="Tsukatani Y."/>
            <person name="Richardson P."/>
        </authorList>
    </citation>
    <scope>NUCLEOTIDE SEQUENCE [LARGE SCALE GENOMIC DNA]</scope>
    <source>
        <strain evidence="7">DSM 13941 / HLO8</strain>
    </source>
</reference>
<feature type="transmembrane region" description="Helical" evidence="5">
    <location>
        <begin position="213"/>
        <end position="234"/>
    </location>
</feature>
<dbReference type="InterPro" id="IPR002293">
    <property type="entry name" value="AA/rel_permease1"/>
</dbReference>
<evidence type="ECO:0000256" key="2">
    <source>
        <dbReference type="ARBA" id="ARBA00022692"/>
    </source>
</evidence>
<accession>A7NGU4</accession>
<feature type="transmembrane region" description="Helical" evidence="5">
    <location>
        <begin position="352"/>
        <end position="374"/>
    </location>
</feature>
<dbReference type="eggNOG" id="COG0531">
    <property type="taxonomic scope" value="Bacteria"/>
</dbReference>
<dbReference type="InterPro" id="IPR053153">
    <property type="entry name" value="APC_K+_Transporter"/>
</dbReference>
<keyword evidence="2 5" id="KW-0812">Transmembrane</keyword>
<feature type="transmembrane region" description="Helical" evidence="5">
    <location>
        <begin position="380"/>
        <end position="402"/>
    </location>
</feature>
<keyword evidence="7" id="KW-1185">Reference proteome</keyword>
<evidence type="ECO:0000256" key="3">
    <source>
        <dbReference type="ARBA" id="ARBA00022989"/>
    </source>
</evidence>
<dbReference type="KEGG" id="rca:Rcas_0561"/>
<proteinExistence type="predicted"/>
<dbReference type="Proteomes" id="UP000000263">
    <property type="component" value="Chromosome"/>
</dbReference>
<comment type="subcellular location">
    <subcellularLocation>
        <location evidence="1">Membrane</location>
        <topology evidence="1">Multi-pass membrane protein</topology>
    </subcellularLocation>
</comment>
<dbReference type="EMBL" id="CP000804">
    <property type="protein sequence ID" value="ABU56691.1"/>
    <property type="molecule type" value="Genomic_DNA"/>
</dbReference>
<feature type="transmembrane region" description="Helical" evidence="5">
    <location>
        <begin position="143"/>
        <end position="160"/>
    </location>
</feature>
<organism evidence="6 7">
    <name type="scientific">Roseiflexus castenholzii (strain DSM 13941 / HLO8)</name>
    <dbReference type="NCBI Taxonomy" id="383372"/>
    <lineage>
        <taxon>Bacteria</taxon>
        <taxon>Bacillati</taxon>
        <taxon>Chloroflexota</taxon>
        <taxon>Chloroflexia</taxon>
        <taxon>Chloroflexales</taxon>
        <taxon>Roseiflexineae</taxon>
        <taxon>Roseiflexaceae</taxon>
        <taxon>Roseiflexus</taxon>
    </lineage>
</organism>
<feature type="transmembrane region" description="Helical" evidence="5">
    <location>
        <begin position="172"/>
        <end position="193"/>
    </location>
</feature>
<dbReference type="STRING" id="383372.Rcas_0561"/>
<evidence type="ECO:0000313" key="7">
    <source>
        <dbReference type="Proteomes" id="UP000000263"/>
    </source>
</evidence>
<feature type="transmembrane region" description="Helical" evidence="5">
    <location>
        <begin position="297"/>
        <end position="320"/>
    </location>
</feature>